<proteinExistence type="predicted"/>
<protein>
    <submittedName>
        <fullName evidence="3">Maestro heat-like repeat-containing protein family member 7</fullName>
    </submittedName>
</protein>
<feature type="compositionally biased region" description="Basic and acidic residues" evidence="1">
    <location>
        <begin position="537"/>
        <end position="551"/>
    </location>
</feature>
<feature type="domain" description="Maestro-like HEAT-repeats" evidence="2">
    <location>
        <begin position="238"/>
        <end position="344"/>
    </location>
</feature>
<dbReference type="Proteomes" id="UP001474421">
    <property type="component" value="Unassembled WGS sequence"/>
</dbReference>
<dbReference type="EMBL" id="JAOTOJ010000004">
    <property type="protein sequence ID" value="KAK9402662.1"/>
    <property type="molecule type" value="Genomic_DNA"/>
</dbReference>
<sequence>MDLCSFLEDDDDLLKRMVPFRWEDSDLSLNSLELGQEDSQEDIPGDNGGPLLRCLKRIYRKTKKEKTRRRKALSSGLVPDLSAMATIWEETDDPQSAQGPELLLASWRSSMEYFHSKKEEMVKEELPEPNIICLQAMNTVTDFSKKHIMKTMGSYKKGLLLRTFFKSVFSLSPVKAGQEEEGVESSTVQYTKNLFIGTYQAFSEMLQQLMVENPIPSELERILQLMVPWLQAPEADLRERAIWSSASLLNFVANKLQLETKSKFSHLGHLVAILGICCGDPIKSICSKAAKSIHLLLSIVLGQKIAKLDQKNVHTEVIKWKHQEFLETWNPMVFLKNPSRVAEVNGMDEGPRWEGEGEGEGRGGKERGRKERKGEERRGGKERKEKEEKEQNGEERKGKERKGRKGTEQRGEEKKGEERKGRKETERRGKERGGEGRKGEERKERKGMEKRGEERKEKERKKEWNREERRRKERKGEERRKGKERKEKEEKEQNGEERKGKERKGKRNGTERRGEERRGEERRGGEERKGKERKGRKGTERRGEEGKERTREGRRRKEGKERNGEERKGKERGGEEMRGKKRNGEERKGKEKKGKESRG</sequence>
<organism evidence="3 4">
    <name type="scientific">Crotalus adamanteus</name>
    <name type="common">Eastern diamondback rattlesnake</name>
    <dbReference type="NCBI Taxonomy" id="8729"/>
    <lineage>
        <taxon>Eukaryota</taxon>
        <taxon>Metazoa</taxon>
        <taxon>Chordata</taxon>
        <taxon>Craniata</taxon>
        <taxon>Vertebrata</taxon>
        <taxon>Euteleostomi</taxon>
        <taxon>Lepidosauria</taxon>
        <taxon>Squamata</taxon>
        <taxon>Bifurcata</taxon>
        <taxon>Unidentata</taxon>
        <taxon>Episquamata</taxon>
        <taxon>Toxicofera</taxon>
        <taxon>Serpentes</taxon>
        <taxon>Colubroidea</taxon>
        <taxon>Viperidae</taxon>
        <taxon>Crotalinae</taxon>
        <taxon>Crotalus</taxon>
    </lineage>
</organism>
<keyword evidence="4" id="KW-1185">Reference proteome</keyword>
<evidence type="ECO:0000313" key="4">
    <source>
        <dbReference type="Proteomes" id="UP001474421"/>
    </source>
</evidence>
<dbReference type="Pfam" id="PF21047">
    <property type="entry name" value="HEAT_Maestro"/>
    <property type="match status" value="1"/>
</dbReference>
<evidence type="ECO:0000256" key="1">
    <source>
        <dbReference type="SAM" id="MobiDB-lite"/>
    </source>
</evidence>
<accession>A0AAW1BLE7</accession>
<dbReference type="PANTHER" id="PTHR23120:SF40">
    <property type="entry name" value="MAESTRO HEAT-LIKE REPEAT-CONTAINING PROTEIN FAMILY MEMBER 6"/>
    <property type="match status" value="1"/>
</dbReference>
<name>A0AAW1BLE7_CROAD</name>
<dbReference type="PANTHER" id="PTHR23120">
    <property type="entry name" value="MAESTRO-RELATED HEAT DOMAIN-CONTAINING"/>
    <property type="match status" value="1"/>
</dbReference>
<evidence type="ECO:0000313" key="3">
    <source>
        <dbReference type="EMBL" id="KAK9402662.1"/>
    </source>
</evidence>
<dbReference type="InterPro" id="IPR048465">
    <property type="entry name" value="Maestro-like_HEAT"/>
</dbReference>
<reference evidence="3 4" key="1">
    <citation type="journal article" date="2024" name="Proc. Natl. Acad. Sci. U.S.A.">
        <title>The genetic regulatory architecture and epigenomic basis for age-related changes in rattlesnake venom.</title>
        <authorList>
            <person name="Hogan M.P."/>
            <person name="Holding M.L."/>
            <person name="Nystrom G.S."/>
            <person name="Colston T.J."/>
            <person name="Bartlett D.A."/>
            <person name="Mason A.J."/>
            <person name="Ellsworth S.A."/>
            <person name="Rautsaw R.M."/>
            <person name="Lawrence K.C."/>
            <person name="Strickland J.L."/>
            <person name="He B."/>
            <person name="Fraser P."/>
            <person name="Margres M.J."/>
            <person name="Gilbert D.M."/>
            <person name="Gibbs H.L."/>
            <person name="Parkinson C.L."/>
            <person name="Rokyta D.R."/>
        </authorList>
    </citation>
    <scope>NUCLEOTIDE SEQUENCE [LARGE SCALE GENOMIC DNA]</scope>
    <source>
        <strain evidence="3">DRR0105</strain>
    </source>
</reference>
<dbReference type="AlphaFoldDB" id="A0AAW1BLE7"/>
<feature type="region of interest" description="Disordered" evidence="1">
    <location>
        <begin position="344"/>
        <end position="599"/>
    </location>
</feature>
<dbReference type="InterPro" id="IPR045206">
    <property type="entry name" value="Maestro_heat-like_prot"/>
</dbReference>
<feature type="compositionally biased region" description="Basic and acidic residues" evidence="1">
    <location>
        <begin position="508"/>
        <end position="530"/>
    </location>
</feature>
<comment type="caution">
    <text evidence="3">The sequence shown here is derived from an EMBL/GenBank/DDBJ whole genome shotgun (WGS) entry which is preliminary data.</text>
</comment>
<feature type="compositionally biased region" description="Basic and acidic residues" evidence="1">
    <location>
        <begin position="558"/>
        <end position="599"/>
    </location>
</feature>
<feature type="compositionally biased region" description="Basic and acidic residues" evidence="1">
    <location>
        <begin position="405"/>
        <end position="500"/>
    </location>
</feature>
<gene>
    <name evidence="3" type="ORF">NXF25_011018</name>
</gene>
<dbReference type="GO" id="GO:0005737">
    <property type="term" value="C:cytoplasm"/>
    <property type="evidence" value="ECO:0007669"/>
    <property type="project" value="TreeGrafter"/>
</dbReference>
<evidence type="ECO:0000259" key="2">
    <source>
        <dbReference type="Pfam" id="PF21047"/>
    </source>
</evidence>
<feature type="compositionally biased region" description="Basic and acidic residues" evidence="1">
    <location>
        <begin position="349"/>
        <end position="398"/>
    </location>
</feature>